<evidence type="ECO:0000256" key="10">
    <source>
        <dbReference type="ARBA" id="ARBA00022967"/>
    </source>
</evidence>
<reference evidence="20" key="1">
    <citation type="submission" date="2020-04" db="EMBL/GenBank/DDBJ databases">
        <title>Complete mitochondrial genomes from museum specimens uncover millipede evolution in the Eastern Arc Mountains.</title>
        <authorList>
            <person name="Margaryan A."/>
        </authorList>
    </citation>
    <scope>NUCLEOTIDE SEQUENCE</scope>
</reference>
<dbReference type="CTD" id="4536"/>
<sequence>MHLMLNKTLPLCFLFIGTSITLSASSWLMAWAGLEVNMMAFIPMILINNKLSNESALKYFFIQVSGSIIIFLSTIIMMKNNNMNSMDISNLIMKSLIPLALLLKLGAAPMHFWFPQVMEGLNWMSTMLLLTWQKIAPLFLLTTYNMPKILIYTTVFLSAITGAMGGLNQLLLRKILAYSSINHLAWMAISSLISLSLLTTYFIIYSLITITIILLLKSNNFIHLTQLMNNHYSMSIMSTSLFLNLLSLGGMPPFLGFFPKWIILNSISYNMMLISAILVMCSVLTLYFYMRISFNLLMMTPKLMWFNKKLVKFSPTMKMMSMLPITTLPLMMLT</sequence>
<feature type="transmembrane region" description="Helical" evidence="18">
    <location>
        <begin position="267"/>
        <end position="289"/>
    </location>
</feature>
<evidence type="ECO:0000256" key="12">
    <source>
        <dbReference type="ARBA" id="ARBA00022989"/>
    </source>
</evidence>
<dbReference type="GO" id="GO:0006120">
    <property type="term" value="P:mitochondrial electron transport, NADH to ubiquinone"/>
    <property type="evidence" value="ECO:0007669"/>
    <property type="project" value="InterPro"/>
</dbReference>
<keyword evidence="12 18" id="KW-1133">Transmembrane helix</keyword>
<dbReference type="EMBL" id="MT394506">
    <property type="protein sequence ID" value="UOF70231.1"/>
    <property type="molecule type" value="Genomic_DNA"/>
</dbReference>
<evidence type="ECO:0000259" key="19">
    <source>
        <dbReference type="Pfam" id="PF00361"/>
    </source>
</evidence>
<dbReference type="GO" id="GO:0005743">
    <property type="term" value="C:mitochondrial inner membrane"/>
    <property type="evidence" value="ECO:0007669"/>
    <property type="project" value="UniProtKB-SubCell"/>
</dbReference>
<comment type="function">
    <text evidence="18">Core subunit of the mitochondrial membrane respiratory chain NADH dehydrogenase (Complex I) which catalyzes electron transfer from NADH through the respiratory chain, using ubiquinone as an electron acceptor. Essential for the catalytic activity and assembly of complex I.</text>
</comment>
<evidence type="ECO:0000256" key="9">
    <source>
        <dbReference type="ARBA" id="ARBA00022792"/>
    </source>
</evidence>
<dbReference type="Pfam" id="PF00361">
    <property type="entry name" value="Proton_antipo_M"/>
    <property type="match status" value="1"/>
</dbReference>
<geneLocation type="mitochondrion" evidence="20"/>
<proteinExistence type="inferred from homology"/>
<keyword evidence="11 18" id="KW-0249">Electron transport</keyword>
<keyword evidence="6" id="KW-0813">Transport</keyword>
<dbReference type="AlphaFoldDB" id="A0A8T9JAH0"/>
<keyword evidence="15 18" id="KW-0496">Mitochondrion</keyword>
<keyword evidence="9 18" id="KW-0999">Mitochondrion inner membrane</keyword>
<evidence type="ECO:0000256" key="13">
    <source>
        <dbReference type="ARBA" id="ARBA00023027"/>
    </source>
</evidence>
<comment type="similarity">
    <text evidence="3 18">Belongs to the complex I subunit 2 family.</text>
</comment>
<feature type="domain" description="NADH:quinone oxidoreductase/Mrp antiporter transmembrane" evidence="19">
    <location>
        <begin position="24"/>
        <end position="285"/>
    </location>
</feature>
<evidence type="ECO:0000256" key="14">
    <source>
        <dbReference type="ARBA" id="ARBA00023075"/>
    </source>
</evidence>
<feature type="transmembrane region" description="Helical" evidence="18">
    <location>
        <begin position="56"/>
        <end position="76"/>
    </location>
</feature>
<evidence type="ECO:0000256" key="2">
    <source>
        <dbReference type="ARBA" id="ARBA00004448"/>
    </source>
</evidence>
<keyword evidence="13 18" id="KW-0520">NAD</keyword>
<dbReference type="RefSeq" id="YP_010352891.1">
    <property type="nucleotide sequence ID" value="NC_062681.1"/>
</dbReference>
<dbReference type="PANTHER" id="PTHR46552">
    <property type="entry name" value="NADH-UBIQUINONE OXIDOREDUCTASE CHAIN 2"/>
    <property type="match status" value="1"/>
</dbReference>
<evidence type="ECO:0000256" key="18">
    <source>
        <dbReference type="RuleBase" id="RU003403"/>
    </source>
</evidence>
<evidence type="ECO:0000256" key="6">
    <source>
        <dbReference type="ARBA" id="ARBA00022448"/>
    </source>
</evidence>
<feature type="transmembrane region" description="Helical" evidence="18">
    <location>
        <begin position="236"/>
        <end position="255"/>
    </location>
</feature>
<name>A0A8T9JAH0_9MYRI</name>
<feature type="transmembrane region" description="Helical" evidence="18">
    <location>
        <begin position="96"/>
        <end position="114"/>
    </location>
</feature>
<feature type="transmembrane region" description="Helical" evidence="18">
    <location>
        <begin position="184"/>
        <end position="216"/>
    </location>
</feature>
<evidence type="ECO:0000256" key="4">
    <source>
        <dbReference type="ARBA" id="ARBA00012944"/>
    </source>
</evidence>
<comment type="subcellular location">
    <subcellularLocation>
        <location evidence="2 18">Mitochondrion inner membrane</location>
        <topology evidence="2 18">Multi-pass membrane protein</topology>
    </subcellularLocation>
</comment>
<feature type="transmembrane region" description="Helical" evidence="18">
    <location>
        <begin position="149"/>
        <end position="172"/>
    </location>
</feature>
<dbReference type="PRINTS" id="PR01436">
    <property type="entry name" value="NADHDHGNASE2"/>
</dbReference>
<gene>
    <name evidence="20" type="primary">ND2</name>
</gene>
<comment type="function">
    <text evidence="1">Core subunit of the mitochondrial membrane respiratory chain NADH dehydrogenase (Complex I) that is believed to belong to the minimal assembly required for catalysis. Complex I functions in the transfer of electrons from NADH to the respiratory chain. The immediate electron acceptor for the enzyme is believed to be ubiquinone.</text>
</comment>
<dbReference type="GeneID" id="71887175"/>
<keyword evidence="7 18" id="KW-0679">Respiratory chain</keyword>
<evidence type="ECO:0000256" key="16">
    <source>
        <dbReference type="ARBA" id="ARBA00023136"/>
    </source>
</evidence>
<organism evidence="20">
    <name type="scientific">Pseudotibiozus cerasopus</name>
    <dbReference type="NCBI Taxonomy" id="2931677"/>
    <lineage>
        <taxon>Eukaryota</taxon>
        <taxon>Metazoa</taxon>
        <taxon>Ecdysozoa</taxon>
        <taxon>Arthropoda</taxon>
        <taxon>Myriapoda</taxon>
        <taxon>Diplopoda</taxon>
        <taxon>Helminthomorpha</taxon>
        <taxon>Spirostreptida</taxon>
        <taxon>Spirostreptidae</taxon>
        <taxon>Pseudotibiozus</taxon>
    </lineage>
</organism>
<evidence type="ECO:0000313" key="20">
    <source>
        <dbReference type="EMBL" id="UOF70231.1"/>
    </source>
</evidence>
<evidence type="ECO:0000256" key="1">
    <source>
        <dbReference type="ARBA" id="ARBA00003257"/>
    </source>
</evidence>
<dbReference type="GO" id="GO:0008137">
    <property type="term" value="F:NADH dehydrogenase (ubiquinone) activity"/>
    <property type="evidence" value="ECO:0007669"/>
    <property type="project" value="UniProtKB-EC"/>
</dbReference>
<dbReference type="PANTHER" id="PTHR46552:SF1">
    <property type="entry name" value="NADH-UBIQUINONE OXIDOREDUCTASE CHAIN 2"/>
    <property type="match status" value="1"/>
</dbReference>
<evidence type="ECO:0000256" key="8">
    <source>
        <dbReference type="ARBA" id="ARBA00022692"/>
    </source>
</evidence>
<keyword evidence="14 18" id="KW-0830">Ubiquinone</keyword>
<keyword evidence="10 18" id="KW-1278">Translocase</keyword>
<dbReference type="EC" id="7.1.1.2" evidence="4 18"/>
<dbReference type="InterPro" id="IPR001750">
    <property type="entry name" value="ND/Mrp_TM"/>
</dbReference>
<evidence type="ECO:0000256" key="3">
    <source>
        <dbReference type="ARBA" id="ARBA00007012"/>
    </source>
</evidence>
<feature type="transmembrane region" description="Helical" evidence="18">
    <location>
        <begin position="120"/>
        <end position="142"/>
    </location>
</feature>
<protein>
    <recommendedName>
        <fullName evidence="5 18">NADH-ubiquinone oxidoreductase chain 2</fullName>
        <ecNumber evidence="4 18">7.1.1.2</ecNumber>
    </recommendedName>
</protein>
<evidence type="ECO:0000256" key="5">
    <source>
        <dbReference type="ARBA" id="ARBA00021008"/>
    </source>
</evidence>
<evidence type="ECO:0000256" key="11">
    <source>
        <dbReference type="ARBA" id="ARBA00022982"/>
    </source>
</evidence>
<dbReference type="InterPro" id="IPR003917">
    <property type="entry name" value="NADH_UbQ_OxRdtase_chain2"/>
</dbReference>
<accession>A0A8T9JAH0</accession>
<evidence type="ECO:0000256" key="15">
    <source>
        <dbReference type="ARBA" id="ARBA00023128"/>
    </source>
</evidence>
<dbReference type="InterPro" id="IPR050175">
    <property type="entry name" value="Complex_I_Subunit_2"/>
</dbReference>
<keyword evidence="8 18" id="KW-0812">Transmembrane</keyword>
<comment type="catalytic activity">
    <reaction evidence="17 18">
        <text>a ubiquinone + NADH + 5 H(+)(in) = a ubiquinol + NAD(+) + 4 H(+)(out)</text>
        <dbReference type="Rhea" id="RHEA:29091"/>
        <dbReference type="Rhea" id="RHEA-COMP:9565"/>
        <dbReference type="Rhea" id="RHEA-COMP:9566"/>
        <dbReference type="ChEBI" id="CHEBI:15378"/>
        <dbReference type="ChEBI" id="CHEBI:16389"/>
        <dbReference type="ChEBI" id="CHEBI:17976"/>
        <dbReference type="ChEBI" id="CHEBI:57540"/>
        <dbReference type="ChEBI" id="CHEBI:57945"/>
        <dbReference type="EC" id="7.1.1.2"/>
    </reaction>
</comment>
<evidence type="ECO:0000256" key="17">
    <source>
        <dbReference type="ARBA" id="ARBA00049551"/>
    </source>
</evidence>
<evidence type="ECO:0000256" key="7">
    <source>
        <dbReference type="ARBA" id="ARBA00022660"/>
    </source>
</evidence>
<feature type="transmembrane region" description="Helical" evidence="18">
    <location>
        <begin position="310"/>
        <end position="332"/>
    </location>
</feature>
<keyword evidence="16 18" id="KW-0472">Membrane</keyword>